<keyword evidence="1" id="KW-0808">Transferase</keyword>
<evidence type="ECO:0000256" key="3">
    <source>
        <dbReference type="ARBA" id="ARBA00023012"/>
    </source>
</evidence>
<name>A0A4R1BHR9_9ACTN</name>
<dbReference type="Gene3D" id="3.30.450.40">
    <property type="match status" value="1"/>
</dbReference>
<feature type="coiled-coil region" evidence="4">
    <location>
        <begin position="368"/>
        <end position="395"/>
    </location>
</feature>
<dbReference type="CDD" id="cd00130">
    <property type="entry name" value="PAS"/>
    <property type="match status" value="2"/>
</dbReference>
<feature type="domain" description="PAS" evidence="6">
    <location>
        <begin position="8"/>
        <end position="56"/>
    </location>
</feature>
<dbReference type="Gene3D" id="3.30.565.10">
    <property type="entry name" value="Histidine kinase-like ATPase, C-terminal domain"/>
    <property type="match status" value="1"/>
</dbReference>
<evidence type="ECO:0000259" key="6">
    <source>
        <dbReference type="PROSITE" id="PS50112"/>
    </source>
</evidence>
<evidence type="ECO:0000256" key="2">
    <source>
        <dbReference type="ARBA" id="ARBA00022777"/>
    </source>
</evidence>
<evidence type="ECO:0000256" key="4">
    <source>
        <dbReference type="SAM" id="Coils"/>
    </source>
</evidence>
<dbReference type="InterPro" id="IPR000700">
    <property type="entry name" value="PAS-assoc_C"/>
</dbReference>
<dbReference type="SUPFAM" id="SSF55785">
    <property type="entry name" value="PYP-like sensor domain (PAS domain)"/>
    <property type="match status" value="2"/>
</dbReference>
<dbReference type="PROSITE" id="PS50113">
    <property type="entry name" value="PAC"/>
    <property type="match status" value="1"/>
</dbReference>
<dbReference type="InterPro" id="IPR036890">
    <property type="entry name" value="HATPase_C_sf"/>
</dbReference>
<dbReference type="GO" id="GO:0000155">
    <property type="term" value="F:phosphorelay sensor kinase activity"/>
    <property type="evidence" value="ECO:0007669"/>
    <property type="project" value="InterPro"/>
</dbReference>
<dbReference type="CDD" id="cd16917">
    <property type="entry name" value="HATPase_UhpB-NarQ-NarX-like"/>
    <property type="match status" value="1"/>
</dbReference>
<dbReference type="InterPro" id="IPR013655">
    <property type="entry name" value="PAS_fold_3"/>
</dbReference>
<dbReference type="Pfam" id="PF13426">
    <property type="entry name" value="PAS_9"/>
    <property type="match status" value="1"/>
</dbReference>
<dbReference type="Proteomes" id="UP000295244">
    <property type="component" value="Unassembled WGS sequence"/>
</dbReference>
<dbReference type="Pfam" id="PF08447">
    <property type="entry name" value="PAS_3"/>
    <property type="match status" value="1"/>
</dbReference>
<sequence length="601" mass="66528">MSGAPDSEQEPWASLWELVHDAVVVFDAGSRRVIYANGRACRMYGASGEELAGRSLSDLWPECGGDERCLREVCRDVKAVHRRRDGSPIEVSVSSSPIRFRGQPAVVIAARELSGRSRDYFRAPDIANVLEANGTIHYVSPVVEGTPGDIHPGDRDEVMSGRVRAERSGEPFRMEYRLIAGDGRTVWVRDEAELVRDEGERPIFWQGLIYDISEQRRMEERLRSALNSLLTLHEGGRILSSTLRRDEICAWLLEIVQRRSGIEASAVLLSGSGGAERLQDTAGPEEICRTARSDPAAQEARGRALKSGERRLFRMREAGVSVGLHLPLRAGGRVVGLLELYGTEALAREDALETLTSLAGQAAGALENARLYEELVEHERRLRQLVRQVLRAQEEERRRVAYEVHDGLAQTAAGAHQILQAFARRHSCESPGARAQLERALELIQQTVRDARQVIADLRPTTLDDFGLAAAVQEQVKKLAGEGRQVEYEETLGDERLPETVETALYRVAQEALSNAAKHAPSARVRVTLERLERSVRLRVRDWGDGFDPDEVPVRSGPGERVGLSSMRERVALLGGRFEIRSRPGTGTEVEAEVRVSGGDG</sequence>
<dbReference type="InterPro" id="IPR000014">
    <property type="entry name" value="PAS"/>
</dbReference>
<dbReference type="GO" id="GO:0046983">
    <property type="term" value="F:protein dimerization activity"/>
    <property type="evidence" value="ECO:0007669"/>
    <property type="project" value="InterPro"/>
</dbReference>
<dbReference type="SMART" id="SM00091">
    <property type="entry name" value="PAS"/>
    <property type="match status" value="1"/>
</dbReference>
<accession>A0A4R1BHR9</accession>
<dbReference type="PROSITE" id="PS50109">
    <property type="entry name" value="HIS_KIN"/>
    <property type="match status" value="1"/>
</dbReference>
<dbReference type="InterPro" id="IPR003594">
    <property type="entry name" value="HATPase_dom"/>
</dbReference>
<evidence type="ECO:0000313" key="8">
    <source>
        <dbReference type="EMBL" id="TCJ16678.1"/>
    </source>
</evidence>
<dbReference type="OrthoDB" id="9764154at2"/>
<proteinExistence type="predicted"/>
<dbReference type="PANTHER" id="PTHR24421">
    <property type="entry name" value="NITRATE/NITRITE SENSOR PROTEIN NARX-RELATED"/>
    <property type="match status" value="1"/>
</dbReference>
<dbReference type="InterPro" id="IPR011712">
    <property type="entry name" value="Sig_transdc_His_kin_sub3_dim/P"/>
</dbReference>
<dbReference type="InterPro" id="IPR003018">
    <property type="entry name" value="GAF"/>
</dbReference>
<keyword evidence="4" id="KW-0175">Coiled coil</keyword>
<dbReference type="SMART" id="SM00065">
    <property type="entry name" value="GAF"/>
    <property type="match status" value="1"/>
</dbReference>
<comment type="caution">
    <text evidence="8">The sequence shown here is derived from an EMBL/GenBank/DDBJ whole genome shotgun (WGS) entry which is preliminary data.</text>
</comment>
<dbReference type="SMART" id="SM00086">
    <property type="entry name" value="PAC"/>
    <property type="match status" value="2"/>
</dbReference>
<dbReference type="Gene3D" id="3.30.450.20">
    <property type="entry name" value="PAS domain"/>
    <property type="match status" value="2"/>
</dbReference>
<feature type="domain" description="Histidine kinase" evidence="5">
    <location>
        <begin position="399"/>
        <end position="598"/>
    </location>
</feature>
<dbReference type="SUPFAM" id="SSF55874">
    <property type="entry name" value="ATPase domain of HSP90 chaperone/DNA topoisomerase II/histidine kinase"/>
    <property type="match status" value="1"/>
</dbReference>
<dbReference type="SUPFAM" id="SSF55781">
    <property type="entry name" value="GAF domain-like"/>
    <property type="match status" value="1"/>
</dbReference>
<dbReference type="InterPro" id="IPR005467">
    <property type="entry name" value="His_kinase_dom"/>
</dbReference>
<feature type="domain" description="PAC" evidence="7">
    <location>
        <begin position="172"/>
        <end position="224"/>
    </location>
</feature>
<gene>
    <name evidence="8" type="ORF">E0L93_08050</name>
</gene>
<dbReference type="InterPro" id="IPR050482">
    <property type="entry name" value="Sensor_HK_TwoCompSys"/>
</dbReference>
<evidence type="ECO:0000259" key="5">
    <source>
        <dbReference type="PROSITE" id="PS50109"/>
    </source>
</evidence>
<dbReference type="InterPro" id="IPR001610">
    <property type="entry name" value="PAC"/>
</dbReference>
<dbReference type="InterPro" id="IPR029016">
    <property type="entry name" value="GAF-like_dom_sf"/>
</dbReference>
<dbReference type="Gene3D" id="1.20.5.1930">
    <property type="match status" value="1"/>
</dbReference>
<dbReference type="GO" id="GO:0016020">
    <property type="term" value="C:membrane"/>
    <property type="evidence" value="ECO:0007669"/>
    <property type="project" value="InterPro"/>
</dbReference>
<dbReference type="NCBIfam" id="TIGR00229">
    <property type="entry name" value="sensory_box"/>
    <property type="match status" value="2"/>
</dbReference>
<dbReference type="Pfam" id="PF07730">
    <property type="entry name" value="HisKA_3"/>
    <property type="match status" value="1"/>
</dbReference>
<dbReference type="InterPro" id="IPR035965">
    <property type="entry name" value="PAS-like_dom_sf"/>
</dbReference>
<dbReference type="RefSeq" id="WP_132690755.1">
    <property type="nucleotide sequence ID" value="NZ_SKBU01000015.1"/>
</dbReference>
<organism evidence="8 9">
    <name type="scientific">Rubrobacter taiwanensis</name>
    <dbReference type="NCBI Taxonomy" id="185139"/>
    <lineage>
        <taxon>Bacteria</taxon>
        <taxon>Bacillati</taxon>
        <taxon>Actinomycetota</taxon>
        <taxon>Rubrobacteria</taxon>
        <taxon>Rubrobacterales</taxon>
        <taxon>Rubrobacteraceae</taxon>
        <taxon>Rubrobacter</taxon>
    </lineage>
</organism>
<dbReference type="AlphaFoldDB" id="A0A4R1BHR9"/>
<dbReference type="EMBL" id="SKBU01000015">
    <property type="protein sequence ID" value="TCJ16678.1"/>
    <property type="molecule type" value="Genomic_DNA"/>
</dbReference>
<keyword evidence="3" id="KW-0902">Two-component regulatory system</keyword>
<dbReference type="Pfam" id="PF13185">
    <property type="entry name" value="GAF_2"/>
    <property type="match status" value="1"/>
</dbReference>
<evidence type="ECO:0000256" key="1">
    <source>
        <dbReference type="ARBA" id="ARBA00022679"/>
    </source>
</evidence>
<dbReference type="Pfam" id="PF02518">
    <property type="entry name" value="HATPase_c"/>
    <property type="match status" value="1"/>
</dbReference>
<dbReference type="SMART" id="SM00387">
    <property type="entry name" value="HATPase_c"/>
    <property type="match status" value="1"/>
</dbReference>
<keyword evidence="9" id="KW-1185">Reference proteome</keyword>
<keyword evidence="2" id="KW-0418">Kinase</keyword>
<reference evidence="8 9" key="1">
    <citation type="submission" date="2019-03" db="EMBL/GenBank/DDBJ databases">
        <title>Whole genome sequence of a novel Rubrobacter taiwanensis strain, isolated from Yellowstone National Park.</title>
        <authorList>
            <person name="Freed S."/>
            <person name="Ramaley R.F."/>
            <person name="Kyndt J.A."/>
        </authorList>
    </citation>
    <scope>NUCLEOTIDE SEQUENCE [LARGE SCALE GENOMIC DNA]</scope>
    <source>
        <strain evidence="8 9">Yellowstone</strain>
    </source>
</reference>
<evidence type="ECO:0000259" key="7">
    <source>
        <dbReference type="PROSITE" id="PS50113"/>
    </source>
</evidence>
<dbReference type="PROSITE" id="PS50112">
    <property type="entry name" value="PAS"/>
    <property type="match status" value="1"/>
</dbReference>
<protein>
    <submittedName>
        <fullName evidence="8">PAS domain S-box protein</fullName>
    </submittedName>
</protein>
<evidence type="ECO:0000313" key="9">
    <source>
        <dbReference type="Proteomes" id="UP000295244"/>
    </source>
</evidence>